<dbReference type="eggNOG" id="COG2340">
    <property type="taxonomic scope" value="Bacteria"/>
</dbReference>
<comment type="caution">
    <text evidence="2">The sequence shown here is derived from an EMBL/GenBank/DDBJ whole genome shotgun (WGS) entry which is preliminary data.</text>
</comment>
<dbReference type="STRING" id="537013.CLOSTMETH_03921"/>
<dbReference type="Pfam" id="PF00188">
    <property type="entry name" value="CAP"/>
    <property type="match status" value="1"/>
</dbReference>
<dbReference type="Gene3D" id="3.40.33.10">
    <property type="entry name" value="CAP"/>
    <property type="match status" value="1"/>
</dbReference>
<sequence length="118" mass="12976">MVQLVNQEREKAGLQPLSISRSAEAAALIRSKEIENSFSHTRPNGSSFSTALKEQGVSYRSSGENIAWGQKTPEQVMQGWMNSPGHRANILNANFTAIGVGYYRNAAGVNYWTQLFIG</sequence>
<gene>
    <name evidence="2" type="ORF">CLOSTMETH_03921</name>
</gene>
<dbReference type="InterPro" id="IPR014044">
    <property type="entry name" value="CAP_dom"/>
</dbReference>
<dbReference type="PANTHER" id="PTHR31157">
    <property type="entry name" value="SCP DOMAIN-CONTAINING PROTEIN"/>
    <property type="match status" value="1"/>
</dbReference>
<dbReference type="InterPro" id="IPR035940">
    <property type="entry name" value="CAP_sf"/>
</dbReference>
<organism evidence="2 3">
    <name type="scientific">[Clostridium] methylpentosum DSM 5476</name>
    <dbReference type="NCBI Taxonomy" id="537013"/>
    <lineage>
        <taxon>Bacteria</taxon>
        <taxon>Bacillati</taxon>
        <taxon>Bacillota</taxon>
        <taxon>Clostridia</taxon>
        <taxon>Eubacteriales</taxon>
        <taxon>Oscillospiraceae</taxon>
        <taxon>Oscillospiraceae incertae sedis</taxon>
    </lineage>
</organism>
<dbReference type="HOGENOM" id="CLU_048111_3_4_9"/>
<reference evidence="2 3" key="2">
    <citation type="submission" date="2009-02" db="EMBL/GenBank/DDBJ databases">
        <title>Draft genome sequence of Clostridium methylpentosum (DSM 5476).</title>
        <authorList>
            <person name="Sudarsanam P."/>
            <person name="Ley R."/>
            <person name="Guruge J."/>
            <person name="Turnbaugh P.J."/>
            <person name="Mahowald M."/>
            <person name="Liep D."/>
            <person name="Gordon J."/>
        </authorList>
    </citation>
    <scope>NUCLEOTIDE SEQUENCE [LARGE SCALE GENOMIC DNA]</scope>
    <source>
        <strain evidence="2 3">DSM 5476</strain>
    </source>
</reference>
<name>C0EJ70_9FIRM</name>
<evidence type="ECO:0000313" key="2">
    <source>
        <dbReference type="EMBL" id="EEG28535.1"/>
    </source>
</evidence>
<accession>C0EJ70</accession>
<protein>
    <submittedName>
        <fullName evidence="2">SCP-like protein</fullName>
    </submittedName>
</protein>
<dbReference type="EMBL" id="ACEC01000136">
    <property type="protein sequence ID" value="EEG28535.1"/>
    <property type="molecule type" value="Genomic_DNA"/>
</dbReference>
<evidence type="ECO:0000259" key="1">
    <source>
        <dbReference type="Pfam" id="PF00188"/>
    </source>
</evidence>
<dbReference type="SUPFAM" id="SSF55797">
    <property type="entry name" value="PR-1-like"/>
    <property type="match status" value="1"/>
</dbReference>
<reference evidence="2 3" key="1">
    <citation type="submission" date="2009-01" db="EMBL/GenBank/DDBJ databases">
        <authorList>
            <person name="Fulton L."/>
            <person name="Clifton S."/>
            <person name="Fulton B."/>
            <person name="Xu J."/>
            <person name="Minx P."/>
            <person name="Pepin K.H."/>
            <person name="Johnson M."/>
            <person name="Bhonagiri V."/>
            <person name="Nash W.E."/>
            <person name="Mardis E.R."/>
            <person name="Wilson R.K."/>
        </authorList>
    </citation>
    <scope>NUCLEOTIDE SEQUENCE [LARGE SCALE GENOMIC DNA]</scope>
    <source>
        <strain evidence="2 3">DSM 5476</strain>
    </source>
</reference>
<evidence type="ECO:0000313" key="3">
    <source>
        <dbReference type="Proteomes" id="UP000003340"/>
    </source>
</evidence>
<dbReference type="AlphaFoldDB" id="C0EJ70"/>
<feature type="domain" description="SCP" evidence="1">
    <location>
        <begin position="3"/>
        <end position="116"/>
    </location>
</feature>
<dbReference type="PANTHER" id="PTHR31157:SF1">
    <property type="entry name" value="SCP DOMAIN-CONTAINING PROTEIN"/>
    <property type="match status" value="1"/>
</dbReference>
<dbReference type="Proteomes" id="UP000003340">
    <property type="component" value="Unassembled WGS sequence"/>
</dbReference>
<proteinExistence type="predicted"/>
<dbReference type="CDD" id="cd05379">
    <property type="entry name" value="CAP_bacterial"/>
    <property type="match status" value="1"/>
</dbReference>
<keyword evidence="3" id="KW-1185">Reference proteome</keyword>